<dbReference type="InterPro" id="IPR004089">
    <property type="entry name" value="MCPsignal_dom"/>
</dbReference>
<feature type="transmembrane region" description="Helical" evidence="5">
    <location>
        <begin position="267"/>
        <end position="288"/>
    </location>
</feature>
<reference evidence="8 9" key="1">
    <citation type="journal article" date="2014" name="ISME J.">
        <title>Adaptation of an abundant Roseobacter RCA organism to pelagic systems revealed by genomic and transcriptomic analyses.</title>
        <authorList>
            <person name="Voget S."/>
            <person name="Wemheuer B."/>
            <person name="Brinkhoff T."/>
            <person name="Vollmers J."/>
            <person name="Dietrich S."/>
            <person name="Giebel H.A."/>
            <person name="Beardsley C."/>
            <person name="Sardemann C."/>
            <person name="Bakenhus I."/>
            <person name="Billerbeck S."/>
            <person name="Daniel R."/>
            <person name="Simon M."/>
        </authorList>
    </citation>
    <scope>NUCLEOTIDE SEQUENCE [LARGE SCALE GENOMIC DNA]</scope>
    <source>
        <strain evidence="8 9">RCA23</strain>
    </source>
</reference>
<dbReference type="CDD" id="cd06225">
    <property type="entry name" value="HAMP"/>
    <property type="match status" value="1"/>
</dbReference>
<feature type="domain" description="HAMP" evidence="7">
    <location>
        <begin position="290"/>
        <end position="342"/>
    </location>
</feature>
<evidence type="ECO:0000256" key="4">
    <source>
        <dbReference type="SAM" id="MobiDB-lite"/>
    </source>
</evidence>
<dbReference type="RefSeq" id="WP_052377062.1">
    <property type="nucleotide sequence ID" value="NZ_CP003984.1"/>
</dbReference>
<dbReference type="SUPFAM" id="SSF58104">
    <property type="entry name" value="Methyl-accepting chemotaxis protein (MCP) signaling domain"/>
    <property type="match status" value="1"/>
</dbReference>
<dbReference type="InterPro" id="IPR051310">
    <property type="entry name" value="MCP_chemotaxis"/>
</dbReference>
<evidence type="ECO:0000256" key="1">
    <source>
        <dbReference type="ARBA" id="ARBA00022500"/>
    </source>
</evidence>
<dbReference type="Gene3D" id="1.10.287.950">
    <property type="entry name" value="Methyl-accepting chemotaxis protein"/>
    <property type="match status" value="1"/>
</dbReference>
<dbReference type="EMBL" id="CP003984">
    <property type="protein sequence ID" value="AII86705.1"/>
    <property type="molecule type" value="Genomic_DNA"/>
</dbReference>
<dbReference type="KEGG" id="ptp:RCA23_c11570"/>
<keyword evidence="5" id="KW-1133">Transmembrane helix</keyword>
<name>A0AAN0RII3_9RHOB</name>
<keyword evidence="5" id="KW-0472">Membrane</keyword>
<feature type="compositionally biased region" description="Basic and acidic residues" evidence="4">
    <location>
        <begin position="613"/>
        <end position="625"/>
    </location>
</feature>
<keyword evidence="5" id="KW-0812">Transmembrane</keyword>
<dbReference type="SMART" id="SM00304">
    <property type="entry name" value="HAMP"/>
    <property type="match status" value="1"/>
</dbReference>
<dbReference type="PANTHER" id="PTHR43531">
    <property type="entry name" value="PROTEIN ICFG"/>
    <property type="match status" value="1"/>
</dbReference>
<dbReference type="Pfam" id="PF00015">
    <property type="entry name" value="MCPsignal"/>
    <property type="match status" value="1"/>
</dbReference>
<dbReference type="PANTHER" id="PTHR43531:SF11">
    <property type="entry name" value="METHYL-ACCEPTING CHEMOTAXIS PROTEIN 3"/>
    <property type="match status" value="1"/>
</dbReference>
<dbReference type="InterPro" id="IPR003660">
    <property type="entry name" value="HAMP_dom"/>
</dbReference>
<feature type="domain" description="Methyl-accepting transducer" evidence="6">
    <location>
        <begin position="347"/>
        <end position="562"/>
    </location>
</feature>
<dbReference type="SMART" id="SM00283">
    <property type="entry name" value="MA"/>
    <property type="match status" value="1"/>
</dbReference>
<keyword evidence="3" id="KW-0807">Transducer</keyword>
<evidence type="ECO:0000256" key="5">
    <source>
        <dbReference type="SAM" id="Phobius"/>
    </source>
</evidence>
<dbReference type="PROSITE" id="PS50111">
    <property type="entry name" value="CHEMOTAXIS_TRANSDUC_2"/>
    <property type="match status" value="1"/>
</dbReference>
<keyword evidence="1" id="KW-0145">Chemotaxis</keyword>
<evidence type="ECO:0000259" key="6">
    <source>
        <dbReference type="PROSITE" id="PS50111"/>
    </source>
</evidence>
<dbReference type="AlphaFoldDB" id="A0AAN0RII3"/>
<keyword evidence="9" id="KW-1185">Reference proteome</keyword>
<dbReference type="GO" id="GO:0007165">
    <property type="term" value="P:signal transduction"/>
    <property type="evidence" value="ECO:0007669"/>
    <property type="project" value="UniProtKB-KW"/>
</dbReference>
<sequence length="625" mass="68164">MEADKKFFRISITAKILMLVLSLALLLASFGGYSVYVINAIGIKIDRLTKIEAILEASLYNMDAGVSQSTNSVVGAVLGLYLAEQSGEDEEKSKQNFTNGVTRAKLQYEGGLKEVENAISIIEKVLPPSGLRNKKASEEITISKRLQNIIFPPIEKDVLTIYRRLKASLIMIKKDYSSISVGQLALANAALERHSFAYLVPETSLEYMSANNIELRENLIKKIKRSNLKLDTSQRELSEKSDNVFRDIDLAKNEAFTAMARAKTQSIYVTLTVAVASTLVALTFGLLLTAGIKKKLRRANEAVDSITNGDLSLEIVALGNDEISQLLLSTEKMREKIVEVITAMVVVIDKISENSSSLKVTADQVTDGTNQQASSVQETSASMDEMASTINENARNSQETDETAKILAENASECSQAMKKTSDAMKDIFEKIAIVGEITRKIELLALNASVEAARAGEHGKGFAVVASEVSKLAELSKNAASAIEKSSSDGKQVADHTNQMLDDLLPEIKKTQDLVQNISASSKEQSIGADQINGAIKTLDAVIQQNAAVSSDLSITANELSEIIPNLKNLVHQFKLAENQTNEAENIPGRSLLDPIETKKELENNQSNPVALKRDSQQQDFGRY</sequence>
<dbReference type="GO" id="GO:0006935">
    <property type="term" value="P:chemotaxis"/>
    <property type="evidence" value="ECO:0007669"/>
    <property type="project" value="UniProtKB-KW"/>
</dbReference>
<evidence type="ECO:0000259" key="7">
    <source>
        <dbReference type="PROSITE" id="PS50885"/>
    </source>
</evidence>
<dbReference type="GO" id="GO:0005886">
    <property type="term" value="C:plasma membrane"/>
    <property type="evidence" value="ECO:0007669"/>
    <property type="project" value="TreeGrafter"/>
</dbReference>
<feature type="region of interest" description="Disordered" evidence="4">
    <location>
        <begin position="603"/>
        <end position="625"/>
    </location>
</feature>
<evidence type="ECO:0000313" key="8">
    <source>
        <dbReference type="EMBL" id="AII86705.1"/>
    </source>
</evidence>
<organism evidence="8 9">
    <name type="scientific">Planktomarina temperata RCA23</name>
    <dbReference type="NCBI Taxonomy" id="666509"/>
    <lineage>
        <taxon>Bacteria</taxon>
        <taxon>Pseudomonadati</taxon>
        <taxon>Pseudomonadota</taxon>
        <taxon>Alphaproteobacteria</taxon>
        <taxon>Rhodobacterales</taxon>
        <taxon>Paracoccaceae</taxon>
        <taxon>Planktomarina</taxon>
    </lineage>
</organism>
<evidence type="ECO:0000256" key="3">
    <source>
        <dbReference type="PROSITE-ProRule" id="PRU00284"/>
    </source>
</evidence>
<dbReference type="Proteomes" id="UP000028680">
    <property type="component" value="Chromosome"/>
</dbReference>
<gene>
    <name evidence="8" type="primary">tar</name>
    <name evidence="8" type="ORF">RCA23_c11570</name>
</gene>
<protein>
    <submittedName>
        <fullName evidence="8">Methyl-accepting chemotaxis protein II</fullName>
    </submittedName>
</protein>
<comment type="similarity">
    <text evidence="2">Belongs to the methyl-accepting chemotaxis (MCP) protein family.</text>
</comment>
<evidence type="ECO:0000313" key="9">
    <source>
        <dbReference type="Proteomes" id="UP000028680"/>
    </source>
</evidence>
<dbReference type="PROSITE" id="PS50885">
    <property type="entry name" value="HAMP"/>
    <property type="match status" value="1"/>
</dbReference>
<dbReference type="GO" id="GO:0004888">
    <property type="term" value="F:transmembrane signaling receptor activity"/>
    <property type="evidence" value="ECO:0007669"/>
    <property type="project" value="TreeGrafter"/>
</dbReference>
<accession>A0AAN0RII3</accession>
<proteinExistence type="inferred from homology"/>
<evidence type="ECO:0000256" key="2">
    <source>
        <dbReference type="ARBA" id="ARBA00029447"/>
    </source>
</evidence>